<evidence type="ECO:0000313" key="4">
    <source>
        <dbReference type="EMBL" id="VAW82382.1"/>
    </source>
</evidence>
<protein>
    <submittedName>
        <fullName evidence="4">Cytochrome oxidase biogenesis protein Sco1/SenC/PrrC, thiol-disulfide reductase involved in Cu(I) insertion into CoxII Cu(A) center</fullName>
    </submittedName>
</protein>
<dbReference type="InterPro" id="IPR013766">
    <property type="entry name" value="Thioredoxin_domain"/>
</dbReference>
<comment type="similarity">
    <text evidence="1">Belongs to the SCO1/2 family.</text>
</comment>
<dbReference type="Pfam" id="PF02630">
    <property type="entry name" value="SCO1-SenC"/>
    <property type="match status" value="1"/>
</dbReference>
<keyword evidence="2" id="KW-0186">Copper</keyword>
<dbReference type="SUPFAM" id="SSF52833">
    <property type="entry name" value="Thioredoxin-like"/>
    <property type="match status" value="1"/>
</dbReference>
<gene>
    <name evidence="4" type="ORF">MNBD_GAMMA13-1757</name>
</gene>
<accession>A0A3B0Z4B7</accession>
<dbReference type="CDD" id="cd02968">
    <property type="entry name" value="SCO"/>
    <property type="match status" value="1"/>
</dbReference>
<dbReference type="EMBL" id="UOFK01000314">
    <property type="protein sequence ID" value="VAW82382.1"/>
    <property type="molecule type" value="Genomic_DNA"/>
</dbReference>
<sequence length="178" mass="20032">MQQGTLLPTARPIAEFSLIDQKGAPFTLDSLKNHWTFTFFGYTQCPDVCPTSLAMLAQVIRLLEKDPAVGTLPRGLFVSVDPKRDTPDVLAQFIPYFHPDFIAATGSDEELHKLTRQLGLLYGKSEGDNENDYLMDHSAAIILFDPDGNYRALFNVPHDSKLIANEFVMIKDYYETTQ</sequence>
<dbReference type="PROSITE" id="PS51352">
    <property type="entry name" value="THIOREDOXIN_2"/>
    <property type="match status" value="1"/>
</dbReference>
<organism evidence="4">
    <name type="scientific">hydrothermal vent metagenome</name>
    <dbReference type="NCBI Taxonomy" id="652676"/>
    <lineage>
        <taxon>unclassified sequences</taxon>
        <taxon>metagenomes</taxon>
        <taxon>ecological metagenomes</taxon>
    </lineage>
</organism>
<dbReference type="Gene3D" id="3.40.30.10">
    <property type="entry name" value="Glutaredoxin"/>
    <property type="match status" value="1"/>
</dbReference>
<proteinExistence type="inferred from homology"/>
<dbReference type="AlphaFoldDB" id="A0A3B0Z4B7"/>
<name>A0A3B0Z4B7_9ZZZZ</name>
<feature type="domain" description="Thioredoxin" evidence="3">
    <location>
        <begin position="7"/>
        <end position="178"/>
    </location>
</feature>
<dbReference type="FunFam" id="3.40.30.10:FF:000013">
    <property type="entry name" value="Blast:Protein SCO1 homolog, mitochondrial"/>
    <property type="match status" value="1"/>
</dbReference>
<dbReference type="InterPro" id="IPR036249">
    <property type="entry name" value="Thioredoxin-like_sf"/>
</dbReference>
<dbReference type="InterPro" id="IPR003782">
    <property type="entry name" value="SCO1/SenC"/>
</dbReference>
<reference evidence="4" key="1">
    <citation type="submission" date="2018-06" db="EMBL/GenBank/DDBJ databases">
        <authorList>
            <person name="Zhirakovskaya E."/>
        </authorList>
    </citation>
    <scope>NUCLEOTIDE SEQUENCE</scope>
</reference>
<dbReference type="PANTHER" id="PTHR12151:SF25">
    <property type="entry name" value="LINALOOL DEHYDRATASE_ISOMERASE DOMAIN-CONTAINING PROTEIN"/>
    <property type="match status" value="1"/>
</dbReference>
<evidence type="ECO:0000259" key="3">
    <source>
        <dbReference type="PROSITE" id="PS51352"/>
    </source>
</evidence>
<dbReference type="PANTHER" id="PTHR12151">
    <property type="entry name" value="ELECTRON TRANSPORT PROTIN SCO1/SENC FAMILY MEMBER"/>
    <property type="match status" value="1"/>
</dbReference>
<evidence type="ECO:0000256" key="1">
    <source>
        <dbReference type="ARBA" id="ARBA00010996"/>
    </source>
</evidence>
<evidence type="ECO:0000256" key="2">
    <source>
        <dbReference type="ARBA" id="ARBA00023008"/>
    </source>
</evidence>